<sequence length="68" mass="7009">MKITILIGALFTMAAVAVPGTDSLKRSFKDVAVAVNGSLTHVLAPCVECPCDGWDGPCHCVPNGCCCT</sequence>
<proteinExistence type="predicted"/>
<reference evidence="2" key="1">
    <citation type="submission" date="2020-01" db="EMBL/GenBank/DDBJ databases">
        <authorList>
            <consortium name="DOE Joint Genome Institute"/>
            <person name="Haridas S."/>
            <person name="Albert R."/>
            <person name="Binder M."/>
            <person name="Bloem J."/>
            <person name="Labutti K."/>
            <person name="Salamov A."/>
            <person name="Andreopoulos B."/>
            <person name="Baker S.E."/>
            <person name="Barry K."/>
            <person name="Bills G."/>
            <person name="Bluhm B.H."/>
            <person name="Cannon C."/>
            <person name="Castanera R."/>
            <person name="Culley D.E."/>
            <person name="Daum C."/>
            <person name="Ezra D."/>
            <person name="Gonzalez J.B."/>
            <person name="Henrissat B."/>
            <person name="Kuo A."/>
            <person name="Liang C."/>
            <person name="Lipzen A."/>
            <person name="Lutzoni F."/>
            <person name="Magnuson J."/>
            <person name="Mondo S."/>
            <person name="Nolan M."/>
            <person name="Ohm R."/>
            <person name="Pangilinan J."/>
            <person name="Park H.-J."/>
            <person name="Ramirez L."/>
            <person name="Alfaro M."/>
            <person name="Sun H."/>
            <person name="Tritt A."/>
            <person name="Yoshinaga Y."/>
            <person name="Zwiers L.-H."/>
            <person name="Turgeon B.G."/>
            <person name="Goodwin S.B."/>
            <person name="Spatafora J.W."/>
            <person name="Crous P.W."/>
            <person name="Grigoriev I.V."/>
        </authorList>
    </citation>
    <scope>NUCLEOTIDE SEQUENCE</scope>
    <source>
        <strain evidence="2">CBS 394.84</strain>
    </source>
</reference>
<dbReference type="EMBL" id="ML976616">
    <property type="protein sequence ID" value="KAF1846103.1"/>
    <property type="molecule type" value="Genomic_DNA"/>
</dbReference>
<protein>
    <submittedName>
        <fullName evidence="2">Uncharacterized protein</fullName>
    </submittedName>
</protein>
<dbReference type="AlphaFoldDB" id="A0A9P4GH97"/>
<comment type="caution">
    <text evidence="2">The sequence shown here is derived from an EMBL/GenBank/DDBJ whole genome shotgun (WGS) entry which is preliminary data.</text>
</comment>
<feature type="signal peptide" evidence="1">
    <location>
        <begin position="1"/>
        <end position="17"/>
    </location>
</feature>
<dbReference type="Proteomes" id="UP000800039">
    <property type="component" value="Unassembled WGS sequence"/>
</dbReference>
<dbReference type="RefSeq" id="XP_040788666.1">
    <property type="nucleotide sequence ID" value="XM_040937862.1"/>
</dbReference>
<feature type="chain" id="PRO_5040383311" evidence="1">
    <location>
        <begin position="18"/>
        <end position="68"/>
    </location>
</feature>
<keyword evidence="1" id="KW-0732">Signal</keyword>
<evidence type="ECO:0000313" key="2">
    <source>
        <dbReference type="EMBL" id="KAF1846103.1"/>
    </source>
</evidence>
<organism evidence="2 3">
    <name type="scientific">Cucurbitaria berberidis CBS 394.84</name>
    <dbReference type="NCBI Taxonomy" id="1168544"/>
    <lineage>
        <taxon>Eukaryota</taxon>
        <taxon>Fungi</taxon>
        <taxon>Dikarya</taxon>
        <taxon>Ascomycota</taxon>
        <taxon>Pezizomycotina</taxon>
        <taxon>Dothideomycetes</taxon>
        <taxon>Pleosporomycetidae</taxon>
        <taxon>Pleosporales</taxon>
        <taxon>Pleosporineae</taxon>
        <taxon>Cucurbitariaceae</taxon>
        <taxon>Cucurbitaria</taxon>
    </lineage>
</organism>
<accession>A0A9P4GH97</accession>
<name>A0A9P4GH97_9PLEO</name>
<dbReference type="GeneID" id="63855112"/>
<keyword evidence="3" id="KW-1185">Reference proteome</keyword>
<dbReference type="OrthoDB" id="3775508at2759"/>
<evidence type="ECO:0000313" key="3">
    <source>
        <dbReference type="Proteomes" id="UP000800039"/>
    </source>
</evidence>
<gene>
    <name evidence="2" type="ORF">K460DRAFT_417250</name>
</gene>
<evidence type="ECO:0000256" key="1">
    <source>
        <dbReference type="SAM" id="SignalP"/>
    </source>
</evidence>